<organism evidence="4 5">
    <name type="scientific">Anopheles minimus</name>
    <dbReference type="NCBI Taxonomy" id="112268"/>
    <lineage>
        <taxon>Eukaryota</taxon>
        <taxon>Metazoa</taxon>
        <taxon>Ecdysozoa</taxon>
        <taxon>Arthropoda</taxon>
        <taxon>Hexapoda</taxon>
        <taxon>Insecta</taxon>
        <taxon>Pterygota</taxon>
        <taxon>Neoptera</taxon>
        <taxon>Endopterygota</taxon>
        <taxon>Diptera</taxon>
        <taxon>Nematocera</taxon>
        <taxon>Culicoidea</taxon>
        <taxon>Culicidae</taxon>
        <taxon>Anophelinae</taxon>
        <taxon>Anopheles</taxon>
    </lineage>
</organism>
<evidence type="ECO:0000256" key="1">
    <source>
        <dbReference type="SAM" id="MobiDB-lite"/>
    </source>
</evidence>
<reference evidence="4" key="2">
    <citation type="submission" date="2020-05" db="UniProtKB">
        <authorList>
            <consortium name="EnsemblMetazoa"/>
        </authorList>
    </citation>
    <scope>IDENTIFICATION</scope>
    <source>
        <strain evidence="4">MINIMUS1</strain>
    </source>
</reference>
<dbReference type="PROSITE" id="PS51827">
    <property type="entry name" value="XTBD"/>
    <property type="match status" value="1"/>
</dbReference>
<dbReference type="GO" id="GO:0003676">
    <property type="term" value="F:nucleic acid binding"/>
    <property type="evidence" value="ECO:0007669"/>
    <property type="project" value="InterPro"/>
</dbReference>
<reference evidence="5" key="1">
    <citation type="submission" date="2013-03" db="EMBL/GenBank/DDBJ databases">
        <title>The Genome Sequence of Anopheles minimus MINIMUS1.</title>
        <authorList>
            <consortium name="The Broad Institute Genomics Platform"/>
            <person name="Neafsey D.E."/>
            <person name="Walton C."/>
            <person name="Walker B."/>
            <person name="Young S.K."/>
            <person name="Zeng Q."/>
            <person name="Gargeya S."/>
            <person name="Fitzgerald M."/>
            <person name="Haas B."/>
            <person name="Abouelleil A."/>
            <person name="Allen A.W."/>
            <person name="Alvarado L."/>
            <person name="Arachchi H.M."/>
            <person name="Berlin A.M."/>
            <person name="Chapman S.B."/>
            <person name="Gainer-Dewar J."/>
            <person name="Goldberg J."/>
            <person name="Griggs A."/>
            <person name="Gujja S."/>
            <person name="Hansen M."/>
            <person name="Howarth C."/>
            <person name="Imamovic A."/>
            <person name="Ireland A."/>
            <person name="Larimer J."/>
            <person name="McCowan C."/>
            <person name="Murphy C."/>
            <person name="Pearson M."/>
            <person name="Poon T.W."/>
            <person name="Priest M."/>
            <person name="Roberts A."/>
            <person name="Saif S."/>
            <person name="Shea T."/>
            <person name="Sisk P."/>
            <person name="Sykes S."/>
            <person name="Wortman J."/>
            <person name="Nusbaum C."/>
            <person name="Birren B."/>
        </authorList>
    </citation>
    <scope>NUCLEOTIDE SEQUENCE [LARGE SCALE GENOMIC DNA]</scope>
    <source>
        <strain evidence="5">MINIMUS1</strain>
    </source>
</reference>
<feature type="region of interest" description="Disordered" evidence="1">
    <location>
        <begin position="1"/>
        <end position="21"/>
    </location>
</feature>
<evidence type="ECO:0000313" key="5">
    <source>
        <dbReference type="Proteomes" id="UP000075920"/>
    </source>
</evidence>
<dbReference type="EnsemblMetazoa" id="AMIN004593-RA">
    <property type="protein sequence ID" value="AMIN004593-PA"/>
    <property type="gene ID" value="AMIN004593"/>
</dbReference>
<dbReference type="AlphaFoldDB" id="A0A182W2N3"/>
<dbReference type="STRING" id="112268.A0A182W2N3"/>
<dbReference type="Proteomes" id="UP000075920">
    <property type="component" value="Unassembled WGS sequence"/>
</dbReference>
<evidence type="ECO:0000259" key="2">
    <source>
        <dbReference type="PROSITE" id="PS50174"/>
    </source>
</evidence>
<accession>A0A182W2N3</accession>
<evidence type="ECO:0000313" key="4">
    <source>
        <dbReference type="EnsemblMetazoa" id="AMIN004593-PA"/>
    </source>
</evidence>
<evidence type="ECO:0000259" key="3">
    <source>
        <dbReference type="PROSITE" id="PS51827"/>
    </source>
</evidence>
<dbReference type="PROSITE" id="PS50174">
    <property type="entry name" value="G_PATCH"/>
    <property type="match status" value="1"/>
</dbReference>
<dbReference type="InterPro" id="IPR000467">
    <property type="entry name" value="G_patch_dom"/>
</dbReference>
<dbReference type="InterPro" id="IPR021859">
    <property type="entry name" value="XTBD"/>
</dbReference>
<keyword evidence="5" id="KW-1185">Reference proteome</keyword>
<dbReference type="Pfam" id="PF11952">
    <property type="entry name" value="XTBD"/>
    <property type="match status" value="1"/>
</dbReference>
<sequence>MNFKCSMRQKIQASRRPKIPSTHMKRKSVARFFRGKNMLPVRKLQTTTSEESTSIQKPLDPVIDTDWSIGNYRNAHDTISSWELKMLFMQMHKMRISEHELVPLANVFANMVAYGCKYSPALMERVKELGELVYRRSEIKRVSRTIVPKEAAVHTEPERDTQNSEESESKRRLQLSRISPIFPARSLVEIFQNIVVVNNSLKETTEWFERLGSGTISIAISSLAPGVFDVKAYVANYFITRASGTYNMAYAQCVADLLDIMKNYCYQVNYIQRFPYLNYNVERLLNECPHTPVQCYQQNSIGYRLLRKLGWAGGALGSKQTGILEPIEVCGKFDRRGLGSLKPKIKHRSINAYVHEYSIDVHFYHVLMDAILANTPYYDLIFSPDFTECERILLTRLAVQRRLRCETRLSVTGQAQFVIKRYPLPPHVVLAQVLINKHPFVSKYYEVKSPKVLNYN</sequence>
<feature type="region of interest" description="Disordered" evidence="1">
    <location>
        <begin position="150"/>
        <end position="171"/>
    </location>
</feature>
<proteinExistence type="predicted"/>
<protein>
    <recommendedName>
        <fullName evidence="6">G-patch domain-containing protein</fullName>
    </recommendedName>
</protein>
<dbReference type="InterPro" id="IPR039146">
    <property type="entry name" value="GPANK1"/>
</dbReference>
<name>A0A182W2N3_9DIPT</name>
<dbReference type="Pfam" id="PF01585">
    <property type="entry name" value="G-patch"/>
    <property type="match status" value="1"/>
</dbReference>
<evidence type="ECO:0008006" key="6">
    <source>
        <dbReference type="Google" id="ProtNLM"/>
    </source>
</evidence>
<feature type="domain" description="XRN2-binding (XTBD)" evidence="3">
    <location>
        <begin position="69"/>
        <end position="156"/>
    </location>
</feature>
<dbReference type="PANTHER" id="PTHR20923:SF1">
    <property type="entry name" value="G PATCH DOMAIN AND ANKYRIN REPEAT-CONTAINING PROTEIN 1"/>
    <property type="match status" value="1"/>
</dbReference>
<dbReference type="SMART" id="SM00443">
    <property type="entry name" value="G_patch"/>
    <property type="match status" value="1"/>
</dbReference>
<dbReference type="VEuPathDB" id="VectorBase:AMIN004593"/>
<feature type="compositionally biased region" description="Basic and acidic residues" evidence="1">
    <location>
        <begin position="151"/>
        <end position="171"/>
    </location>
</feature>
<dbReference type="PANTHER" id="PTHR20923">
    <property type="entry name" value="BAT4 PROTEIN-RELATED"/>
    <property type="match status" value="1"/>
</dbReference>
<feature type="domain" description="G-patch" evidence="2">
    <location>
        <begin position="298"/>
        <end position="343"/>
    </location>
</feature>